<proteinExistence type="predicted"/>
<dbReference type="EMBL" id="ML211197">
    <property type="protein sequence ID" value="TFK86482.1"/>
    <property type="molecule type" value="Genomic_DNA"/>
</dbReference>
<name>A0A5C3PAW3_9APHY</name>
<organism evidence="2 3">
    <name type="scientific">Polyporus arcularius HHB13444</name>
    <dbReference type="NCBI Taxonomy" id="1314778"/>
    <lineage>
        <taxon>Eukaryota</taxon>
        <taxon>Fungi</taxon>
        <taxon>Dikarya</taxon>
        <taxon>Basidiomycota</taxon>
        <taxon>Agaricomycotina</taxon>
        <taxon>Agaricomycetes</taxon>
        <taxon>Polyporales</taxon>
        <taxon>Polyporaceae</taxon>
        <taxon>Polyporus</taxon>
    </lineage>
</organism>
<evidence type="ECO:0000256" key="1">
    <source>
        <dbReference type="SAM" id="MobiDB-lite"/>
    </source>
</evidence>
<evidence type="ECO:0008006" key="4">
    <source>
        <dbReference type="Google" id="ProtNLM"/>
    </source>
</evidence>
<accession>A0A5C3PAW3</accession>
<dbReference type="AlphaFoldDB" id="A0A5C3PAW3"/>
<dbReference type="InParanoid" id="A0A5C3PAW3"/>
<evidence type="ECO:0000313" key="3">
    <source>
        <dbReference type="Proteomes" id="UP000308197"/>
    </source>
</evidence>
<sequence>MSLPYSVQAPSDFVDRHPERIDQWKNLVRTDPRRAVRVLTLSGVNSETIDGDTPVDTQYVIAQLRIVSKEAKGDHWKALVNAGVIGALCKCALNFQAAVMLREDTGVPRAEVENVAKQMFASYFHPLEIICNAVVSGSLPPTATEKKTVEEMKKYWSSIMQRVWSEPGYTLEPTPREVRVIERVVIAQNLVRLSLFDPSFYEIILKPSDLTLAVLFRYWMHSTAVADSRLNLMVLLPLLEPPYPQHLKEYFEQHPPPDMHALLPRILLGASKTAGSEKKKRTPGQAADAILSATASHLEKLGLEDVTYEYNFFHALLNHSEKENRAFVRAAFKSSSLWAANAQVMRRSAAAKSQLGDGVYMGALMTYSTVIHVVEQDGKEFIDALVSSWMSTGLFDAVEDTVDVLMKAPRGPMLLTSIIAALDRWIPQLSAKTRRLMRSQLPRPRLIKSLLAPGFIRGEEDRERLDNDYADLVARGMGSSPQNSMWTQGAWQMLEQVSSKVEEPGDCARRGCEKKVDAEGRPEQACHMCKITKYCSIGCLEKDMAEHGHICGWVHFLEDIRKQNATKEESAPASEGEVSRQLGGLTLSDLD</sequence>
<keyword evidence="3" id="KW-1185">Reference proteome</keyword>
<protein>
    <recommendedName>
        <fullName evidence="4">MYND-type domain-containing protein</fullName>
    </recommendedName>
</protein>
<feature type="region of interest" description="Disordered" evidence="1">
    <location>
        <begin position="565"/>
        <end position="591"/>
    </location>
</feature>
<gene>
    <name evidence="2" type="ORF">K466DRAFT_663714</name>
</gene>
<dbReference type="SUPFAM" id="SSF144232">
    <property type="entry name" value="HIT/MYND zinc finger-like"/>
    <property type="match status" value="1"/>
</dbReference>
<dbReference type="Proteomes" id="UP000308197">
    <property type="component" value="Unassembled WGS sequence"/>
</dbReference>
<reference evidence="2 3" key="1">
    <citation type="journal article" date="2019" name="Nat. Ecol. Evol.">
        <title>Megaphylogeny resolves global patterns of mushroom evolution.</title>
        <authorList>
            <person name="Varga T."/>
            <person name="Krizsan K."/>
            <person name="Foldi C."/>
            <person name="Dima B."/>
            <person name="Sanchez-Garcia M."/>
            <person name="Sanchez-Ramirez S."/>
            <person name="Szollosi G.J."/>
            <person name="Szarkandi J.G."/>
            <person name="Papp V."/>
            <person name="Albert L."/>
            <person name="Andreopoulos W."/>
            <person name="Angelini C."/>
            <person name="Antonin V."/>
            <person name="Barry K.W."/>
            <person name="Bougher N.L."/>
            <person name="Buchanan P."/>
            <person name="Buyck B."/>
            <person name="Bense V."/>
            <person name="Catcheside P."/>
            <person name="Chovatia M."/>
            <person name="Cooper J."/>
            <person name="Damon W."/>
            <person name="Desjardin D."/>
            <person name="Finy P."/>
            <person name="Geml J."/>
            <person name="Haridas S."/>
            <person name="Hughes K."/>
            <person name="Justo A."/>
            <person name="Karasinski D."/>
            <person name="Kautmanova I."/>
            <person name="Kiss B."/>
            <person name="Kocsube S."/>
            <person name="Kotiranta H."/>
            <person name="LaButti K.M."/>
            <person name="Lechner B.E."/>
            <person name="Liimatainen K."/>
            <person name="Lipzen A."/>
            <person name="Lukacs Z."/>
            <person name="Mihaltcheva S."/>
            <person name="Morgado L.N."/>
            <person name="Niskanen T."/>
            <person name="Noordeloos M.E."/>
            <person name="Ohm R.A."/>
            <person name="Ortiz-Santana B."/>
            <person name="Ovrebo C."/>
            <person name="Racz N."/>
            <person name="Riley R."/>
            <person name="Savchenko A."/>
            <person name="Shiryaev A."/>
            <person name="Soop K."/>
            <person name="Spirin V."/>
            <person name="Szebenyi C."/>
            <person name="Tomsovsky M."/>
            <person name="Tulloss R.E."/>
            <person name="Uehling J."/>
            <person name="Grigoriev I.V."/>
            <person name="Vagvolgyi C."/>
            <person name="Papp T."/>
            <person name="Martin F.M."/>
            <person name="Miettinen O."/>
            <person name="Hibbett D.S."/>
            <person name="Nagy L.G."/>
        </authorList>
    </citation>
    <scope>NUCLEOTIDE SEQUENCE [LARGE SCALE GENOMIC DNA]</scope>
    <source>
        <strain evidence="2 3">HHB13444</strain>
    </source>
</reference>
<evidence type="ECO:0000313" key="2">
    <source>
        <dbReference type="EMBL" id="TFK86482.1"/>
    </source>
</evidence>